<evidence type="ECO:0008006" key="3">
    <source>
        <dbReference type="Google" id="ProtNLM"/>
    </source>
</evidence>
<gene>
    <name evidence="1" type="ORF">NQ318_018348</name>
</gene>
<sequence length="160" mass="18406">MLVFQLAEKNNIAHRFRADKKMAGWDWLLGFRAQNPDISLRSREATSAARAQGFNKPQVQKFFDILEQTAEHNIGFDRIFNMDESVLSTVQRPQTILATKGRKQIGAITNAERGIHTTVVCCMNPIGVYTPPTLIFARKRWKSDWMDERRAFLPVDKAFH</sequence>
<dbReference type="AlphaFoldDB" id="A0AAV8ZE42"/>
<evidence type="ECO:0000313" key="2">
    <source>
        <dbReference type="Proteomes" id="UP001162162"/>
    </source>
</evidence>
<keyword evidence="2" id="KW-1185">Reference proteome</keyword>
<dbReference type="Proteomes" id="UP001162162">
    <property type="component" value="Unassembled WGS sequence"/>
</dbReference>
<accession>A0AAV8ZE42</accession>
<name>A0AAV8ZE42_9CUCU</name>
<reference evidence="1" key="1">
    <citation type="journal article" date="2023" name="Insect Mol. Biol.">
        <title>Genome sequencing provides insights into the evolution of gene families encoding plant cell wall-degrading enzymes in longhorned beetles.</title>
        <authorList>
            <person name="Shin N.R."/>
            <person name="Okamura Y."/>
            <person name="Kirsch R."/>
            <person name="Pauchet Y."/>
        </authorList>
    </citation>
    <scope>NUCLEOTIDE SEQUENCE</scope>
    <source>
        <strain evidence="1">AMC_N1</strain>
    </source>
</reference>
<organism evidence="1 2">
    <name type="scientific">Aromia moschata</name>
    <dbReference type="NCBI Taxonomy" id="1265417"/>
    <lineage>
        <taxon>Eukaryota</taxon>
        <taxon>Metazoa</taxon>
        <taxon>Ecdysozoa</taxon>
        <taxon>Arthropoda</taxon>
        <taxon>Hexapoda</taxon>
        <taxon>Insecta</taxon>
        <taxon>Pterygota</taxon>
        <taxon>Neoptera</taxon>
        <taxon>Endopterygota</taxon>
        <taxon>Coleoptera</taxon>
        <taxon>Polyphaga</taxon>
        <taxon>Cucujiformia</taxon>
        <taxon>Chrysomeloidea</taxon>
        <taxon>Cerambycidae</taxon>
        <taxon>Cerambycinae</taxon>
        <taxon>Callichromatini</taxon>
        <taxon>Aromia</taxon>
    </lineage>
</organism>
<protein>
    <recommendedName>
        <fullName evidence="3">Transposase</fullName>
    </recommendedName>
</protein>
<comment type="caution">
    <text evidence="1">The sequence shown here is derived from an EMBL/GenBank/DDBJ whole genome shotgun (WGS) entry which is preliminary data.</text>
</comment>
<evidence type="ECO:0000313" key="1">
    <source>
        <dbReference type="EMBL" id="KAJ8962364.1"/>
    </source>
</evidence>
<proteinExistence type="predicted"/>
<dbReference type="EMBL" id="JAPWTK010000003">
    <property type="protein sequence ID" value="KAJ8962364.1"/>
    <property type="molecule type" value="Genomic_DNA"/>
</dbReference>